<dbReference type="AlphaFoldDB" id="F4S7R5"/>
<sequence length="370" mass="41443">MAGSNKRRVSFHDSEVATRKLKQGPATEHQKSDTANVSDPAPSVVSMDTDSPNLEKDTATSKPTEKEAEPLSQPEGVAGIRNSPSAEESNRLLQLECYPPPGTLQYEVVNPKVEKEGAHFAKFAWLPLHIRLWAQHYLEDHIEQWDDAARWLIVKVLQPVSSANEGGDFLMIPKMLDAWISKPVILGRNVITIPVGRDESKQFYLVTLESLKARKRLREFKRLDRGVYIGTADLPGTLLLFDVVLKDQTSPKMESLLVGIKGLPELAYKNWVQGCLMSVRQRASNDPWDWEGIFERDFNKPEWSGTGKRIVEVQFSGEKNVAMDDLLSRGKFKQGSAKVKVPTGGINTEPRAQPKAKEEKSNAFARVLDD</sequence>
<dbReference type="KEGG" id="mlr:MELLADRAFT_112816"/>
<accession>F4S7R5</accession>
<dbReference type="GeneID" id="18924803"/>
<reference evidence="3" key="1">
    <citation type="journal article" date="2011" name="Proc. Natl. Acad. Sci. U.S.A.">
        <title>Obligate biotrophy features unraveled by the genomic analysis of rust fungi.</title>
        <authorList>
            <person name="Duplessis S."/>
            <person name="Cuomo C.A."/>
            <person name="Lin Y.-C."/>
            <person name="Aerts A."/>
            <person name="Tisserant E."/>
            <person name="Veneault-Fourrey C."/>
            <person name="Joly D.L."/>
            <person name="Hacquard S."/>
            <person name="Amselem J."/>
            <person name="Cantarel B.L."/>
            <person name="Chiu R."/>
            <person name="Coutinho P.M."/>
            <person name="Feau N."/>
            <person name="Field M."/>
            <person name="Frey P."/>
            <person name="Gelhaye E."/>
            <person name="Goldberg J."/>
            <person name="Grabherr M.G."/>
            <person name="Kodira C.D."/>
            <person name="Kohler A."/>
            <person name="Kuees U."/>
            <person name="Lindquist E.A."/>
            <person name="Lucas S.M."/>
            <person name="Mago R."/>
            <person name="Mauceli E."/>
            <person name="Morin E."/>
            <person name="Murat C."/>
            <person name="Pangilinan J.L."/>
            <person name="Park R."/>
            <person name="Pearson M."/>
            <person name="Quesneville H."/>
            <person name="Rouhier N."/>
            <person name="Sakthikumar S."/>
            <person name="Salamov A.A."/>
            <person name="Schmutz J."/>
            <person name="Selles B."/>
            <person name="Shapiro H."/>
            <person name="Tanguay P."/>
            <person name="Tuskan G.A."/>
            <person name="Henrissat B."/>
            <person name="Van de Peer Y."/>
            <person name="Rouze P."/>
            <person name="Ellis J.G."/>
            <person name="Dodds P.N."/>
            <person name="Schein J.E."/>
            <person name="Zhong S."/>
            <person name="Hamelin R.C."/>
            <person name="Grigoriev I.V."/>
            <person name="Szabo L.J."/>
            <person name="Martin F."/>
        </authorList>
    </citation>
    <scope>NUCLEOTIDE SEQUENCE [LARGE SCALE GENOMIC DNA]</scope>
    <source>
        <strain evidence="3">98AG31 / pathotype 3-4-7</strain>
    </source>
</reference>
<gene>
    <name evidence="2" type="ORF">MELLADRAFT_112816</name>
</gene>
<dbReference type="Proteomes" id="UP000001072">
    <property type="component" value="Unassembled WGS sequence"/>
</dbReference>
<protein>
    <submittedName>
        <fullName evidence="2">Uncharacterized protein</fullName>
    </submittedName>
</protein>
<name>F4S7R5_MELLP</name>
<evidence type="ECO:0000256" key="1">
    <source>
        <dbReference type="SAM" id="MobiDB-lite"/>
    </source>
</evidence>
<dbReference type="EMBL" id="GL883161">
    <property type="protein sequence ID" value="EGF99259.1"/>
    <property type="molecule type" value="Genomic_DNA"/>
</dbReference>
<evidence type="ECO:0000313" key="3">
    <source>
        <dbReference type="Proteomes" id="UP000001072"/>
    </source>
</evidence>
<dbReference type="VEuPathDB" id="FungiDB:MELLADRAFT_112816"/>
<proteinExistence type="predicted"/>
<dbReference type="RefSeq" id="XP_007417466.1">
    <property type="nucleotide sequence ID" value="XM_007417404.1"/>
</dbReference>
<feature type="compositionally biased region" description="Basic and acidic residues" evidence="1">
    <location>
        <begin position="355"/>
        <end position="370"/>
    </location>
</feature>
<evidence type="ECO:0000313" key="2">
    <source>
        <dbReference type="EMBL" id="EGF99259.1"/>
    </source>
</evidence>
<feature type="region of interest" description="Disordered" evidence="1">
    <location>
        <begin position="338"/>
        <end position="370"/>
    </location>
</feature>
<dbReference type="HOGENOM" id="CLU_748181_0_0_1"/>
<dbReference type="InParanoid" id="F4S7R5"/>
<feature type="compositionally biased region" description="Basic and acidic residues" evidence="1">
    <location>
        <begin position="53"/>
        <end position="69"/>
    </location>
</feature>
<feature type="region of interest" description="Disordered" evidence="1">
    <location>
        <begin position="1"/>
        <end position="85"/>
    </location>
</feature>
<keyword evidence="3" id="KW-1185">Reference proteome</keyword>
<organism evidence="3">
    <name type="scientific">Melampsora larici-populina (strain 98AG31 / pathotype 3-4-7)</name>
    <name type="common">Poplar leaf rust fungus</name>
    <dbReference type="NCBI Taxonomy" id="747676"/>
    <lineage>
        <taxon>Eukaryota</taxon>
        <taxon>Fungi</taxon>
        <taxon>Dikarya</taxon>
        <taxon>Basidiomycota</taxon>
        <taxon>Pucciniomycotina</taxon>
        <taxon>Pucciniomycetes</taxon>
        <taxon>Pucciniales</taxon>
        <taxon>Melampsoraceae</taxon>
        <taxon>Melampsora</taxon>
    </lineage>
</organism>